<dbReference type="PROSITE" id="PS50110">
    <property type="entry name" value="RESPONSE_REGULATORY"/>
    <property type="match status" value="1"/>
</dbReference>
<feature type="domain" description="Response regulatory" evidence="2">
    <location>
        <begin position="3"/>
        <end position="117"/>
    </location>
</feature>
<sequence>MPYILIIEDDKITAEGISSILGNEGHEVDIAQNGKIAFDRLKNKSYNIIITDLMMPEMDGMQFINRLRMTDNETPVIVVTAYGNIENMLAAFELGAVEIMEKPFDIEELIHLVNELTK</sequence>
<dbReference type="SUPFAM" id="SSF52172">
    <property type="entry name" value="CheY-like"/>
    <property type="match status" value="1"/>
</dbReference>
<evidence type="ECO:0000313" key="4">
    <source>
        <dbReference type="Proteomes" id="UP000262325"/>
    </source>
</evidence>
<name>A0A3D5QB38_FLESI</name>
<comment type="caution">
    <text evidence="3">The sequence shown here is derived from an EMBL/GenBank/DDBJ whole genome shotgun (WGS) entry which is preliminary data.</text>
</comment>
<dbReference type="Proteomes" id="UP000262325">
    <property type="component" value="Unassembled WGS sequence"/>
</dbReference>
<reference evidence="3 4" key="1">
    <citation type="journal article" date="2018" name="Nat. Biotechnol.">
        <title>A standardized bacterial taxonomy based on genome phylogeny substantially revises the tree of life.</title>
        <authorList>
            <person name="Parks D.H."/>
            <person name="Chuvochina M."/>
            <person name="Waite D.W."/>
            <person name="Rinke C."/>
            <person name="Skarshewski A."/>
            <person name="Chaumeil P.A."/>
            <person name="Hugenholtz P."/>
        </authorList>
    </citation>
    <scope>NUCLEOTIDE SEQUENCE [LARGE SCALE GENOMIC DNA]</scope>
    <source>
        <strain evidence="3">UBA8672</strain>
    </source>
</reference>
<dbReference type="AlphaFoldDB" id="A0A3D5QB38"/>
<keyword evidence="1" id="KW-0597">Phosphoprotein</keyword>
<evidence type="ECO:0000256" key="1">
    <source>
        <dbReference type="PROSITE-ProRule" id="PRU00169"/>
    </source>
</evidence>
<dbReference type="EMBL" id="DPPF01000091">
    <property type="protein sequence ID" value="HCW92928.1"/>
    <property type="molecule type" value="Genomic_DNA"/>
</dbReference>
<dbReference type="PANTHER" id="PTHR43228">
    <property type="entry name" value="TWO-COMPONENT RESPONSE REGULATOR"/>
    <property type="match status" value="1"/>
</dbReference>
<dbReference type="InterPro" id="IPR052048">
    <property type="entry name" value="ST_Response_Regulator"/>
</dbReference>
<proteinExistence type="predicted"/>
<dbReference type="Gene3D" id="3.40.50.2300">
    <property type="match status" value="1"/>
</dbReference>
<dbReference type="GO" id="GO:0000160">
    <property type="term" value="P:phosphorelay signal transduction system"/>
    <property type="evidence" value="ECO:0007669"/>
    <property type="project" value="InterPro"/>
</dbReference>
<feature type="modified residue" description="4-aspartylphosphate" evidence="1">
    <location>
        <position position="52"/>
    </location>
</feature>
<dbReference type="CDD" id="cd00156">
    <property type="entry name" value="REC"/>
    <property type="match status" value="1"/>
</dbReference>
<dbReference type="RefSeq" id="WP_013885308.1">
    <property type="nucleotide sequence ID" value="NZ_JAAZVV010000003.1"/>
</dbReference>
<dbReference type="Pfam" id="PF00072">
    <property type="entry name" value="Response_reg"/>
    <property type="match status" value="1"/>
</dbReference>
<evidence type="ECO:0000259" key="2">
    <source>
        <dbReference type="PROSITE" id="PS50110"/>
    </source>
</evidence>
<dbReference type="InterPro" id="IPR011006">
    <property type="entry name" value="CheY-like_superfamily"/>
</dbReference>
<protein>
    <submittedName>
        <fullName evidence="3">Response regulator</fullName>
    </submittedName>
</protein>
<dbReference type="PANTHER" id="PTHR43228:SF1">
    <property type="entry name" value="TWO-COMPONENT RESPONSE REGULATOR ARR22"/>
    <property type="match status" value="1"/>
</dbReference>
<evidence type="ECO:0000313" key="3">
    <source>
        <dbReference type="EMBL" id="HCW92928.1"/>
    </source>
</evidence>
<dbReference type="SMART" id="SM00448">
    <property type="entry name" value="REC"/>
    <property type="match status" value="1"/>
</dbReference>
<organism evidence="3 4">
    <name type="scientific">Flexistipes sinusarabici</name>
    <dbReference type="NCBI Taxonomy" id="2352"/>
    <lineage>
        <taxon>Bacteria</taxon>
        <taxon>Pseudomonadati</taxon>
        <taxon>Deferribacterota</taxon>
        <taxon>Deferribacteres</taxon>
        <taxon>Deferribacterales</taxon>
        <taxon>Flexistipitaceae</taxon>
        <taxon>Flexistipes</taxon>
    </lineage>
</organism>
<dbReference type="InterPro" id="IPR001789">
    <property type="entry name" value="Sig_transdc_resp-reg_receiver"/>
</dbReference>
<dbReference type="OMA" id="GHICETA"/>
<gene>
    <name evidence="3" type="ORF">DHM44_04525</name>
</gene>
<accession>A0A3D5QB38</accession>